<accession>A0ABY5KS06</accession>
<organism evidence="3 4">
    <name type="scientific">Cellulomonas xiejunii</name>
    <dbReference type="NCBI Taxonomy" id="2968083"/>
    <lineage>
        <taxon>Bacteria</taxon>
        <taxon>Bacillati</taxon>
        <taxon>Actinomycetota</taxon>
        <taxon>Actinomycetes</taxon>
        <taxon>Micrococcales</taxon>
        <taxon>Cellulomonadaceae</taxon>
        <taxon>Cellulomonas</taxon>
    </lineage>
</organism>
<keyword evidence="4" id="KW-1185">Reference proteome</keyword>
<dbReference type="Pfam" id="PF14355">
    <property type="entry name" value="Abi_C"/>
    <property type="match status" value="1"/>
</dbReference>
<protein>
    <submittedName>
        <fullName evidence="3">Abortive infection family protein</fullName>
    </submittedName>
</protein>
<reference evidence="3 4" key="1">
    <citation type="submission" date="2022-07" db="EMBL/GenBank/DDBJ databases">
        <title>Novel species in genus cellulomonas.</title>
        <authorList>
            <person name="Ye L."/>
        </authorList>
    </citation>
    <scope>NUCLEOTIDE SEQUENCE [LARGE SCALE GENOMIC DNA]</scope>
    <source>
        <strain evidence="4">zg-B89</strain>
    </source>
</reference>
<feature type="domain" description="Abortive infection protein-like C-terminal" evidence="1">
    <location>
        <begin position="181"/>
        <end position="262"/>
    </location>
</feature>
<sequence length="270" mass="29123">MRPEATDTEIIRAVTKAIVARFGQSDWIELGLLTDTLDYVKGHPRLLRSLDWNDDDYLGHVIDAVPKLLGPKRSRLSGASKFANLEEVEKYLNLPEFLRREDPALYAALYGGEDVTAVDELDAAARALGLDDVTVYAVRIRRDLHSDPAAAIGSSKELLETVLKAILGLHGNGPETNVDLPQLIKRVNVELGLDAAGEKGKDAGAEQRRRLFGALSGIVVATAELRNLGFGTGHGGVQRPELDVATARLVISSAVSLATFYIEISAASDT</sequence>
<dbReference type="RefSeq" id="WP_227576894.1">
    <property type="nucleotide sequence ID" value="NZ_CP101987.1"/>
</dbReference>
<evidence type="ECO:0000313" key="3">
    <source>
        <dbReference type="EMBL" id="UUI71860.1"/>
    </source>
</evidence>
<dbReference type="InterPro" id="IPR026001">
    <property type="entry name" value="Abi-like_C"/>
</dbReference>
<dbReference type="InterPro" id="IPR040508">
    <property type="entry name" value="AbiJ_NTD5"/>
</dbReference>
<evidence type="ECO:0000259" key="2">
    <source>
        <dbReference type="Pfam" id="PF18865"/>
    </source>
</evidence>
<dbReference type="EMBL" id="CP101987">
    <property type="protein sequence ID" value="UUI71860.1"/>
    <property type="molecule type" value="Genomic_DNA"/>
</dbReference>
<name>A0ABY5KS06_9CELL</name>
<evidence type="ECO:0000313" key="4">
    <source>
        <dbReference type="Proteomes" id="UP001316384"/>
    </source>
</evidence>
<feature type="domain" description="AbiJ N-terminal" evidence="2">
    <location>
        <begin position="7"/>
        <end position="86"/>
    </location>
</feature>
<proteinExistence type="predicted"/>
<dbReference type="Proteomes" id="UP001316384">
    <property type="component" value="Chromosome"/>
</dbReference>
<dbReference type="Pfam" id="PF18865">
    <property type="entry name" value="AbiJ_NTD5"/>
    <property type="match status" value="1"/>
</dbReference>
<gene>
    <name evidence="3" type="ORF">NP048_19070</name>
</gene>
<evidence type="ECO:0000259" key="1">
    <source>
        <dbReference type="Pfam" id="PF14355"/>
    </source>
</evidence>